<evidence type="ECO:0000313" key="3">
    <source>
        <dbReference type="Proteomes" id="UP000642553"/>
    </source>
</evidence>
<name>A0AAE6W225_9BACT</name>
<feature type="region of interest" description="Disordered" evidence="1">
    <location>
        <begin position="88"/>
        <end position="118"/>
    </location>
</feature>
<gene>
    <name evidence="2" type="ORF">DMI76_04780</name>
</gene>
<sequence>MEQPFNWKNNSAAIQSVPAFPFRPGHLFAATSTTCSKHGTDGFSRSAGGRLSHIGRHRRQARFFRQDYGLFKRFLVKAVQDLFSLQRSRVHSGQEENQQITFHHQSSGQPGGIPAIVD</sequence>
<dbReference type="EMBL" id="CP029701">
    <property type="protein sequence ID" value="QHV62727.1"/>
    <property type="molecule type" value="Genomic_DNA"/>
</dbReference>
<evidence type="ECO:0000313" key="2">
    <source>
        <dbReference type="EMBL" id="QHV62727.1"/>
    </source>
</evidence>
<protein>
    <submittedName>
        <fullName evidence="2">Uncharacterized protein</fullName>
    </submittedName>
</protein>
<accession>A0AAE6W225</accession>
<feature type="compositionally biased region" description="Polar residues" evidence="1">
    <location>
        <begin position="95"/>
        <end position="108"/>
    </location>
</feature>
<dbReference type="AlphaFoldDB" id="A0AAE6W225"/>
<evidence type="ECO:0000256" key="1">
    <source>
        <dbReference type="SAM" id="MobiDB-lite"/>
    </source>
</evidence>
<dbReference type="Proteomes" id="UP000642553">
    <property type="component" value="Chromosome"/>
</dbReference>
<organism evidence="2 3">
    <name type="scientific">Akkermansia massiliensis</name>
    <dbReference type="NCBI Taxonomy" id="2927224"/>
    <lineage>
        <taxon>Bacteria</taxon>
        <taxon>Pseudomonadati</taxon>
        <taxon>Verrucomicrobiota</taxon>
        <taxon>Verrucomicrobiia</taxon>
        <taxon>Verrucomicrobiales</taxon>
        <taxon>Akkermansiaceae</taxon>
        <taxon>Akkermansia</taxon>
    </lineage>
</organism>
<proteinExistence type="predicted"/>
<reference evidence="2" key="1">
    <citation type="submission" date="2018-05" db="EMBL/GenBank/DDBJ databases">
        <title>Complete genome sequnece of Akkermansia muciniphila EB-AMDK-40.</title>
        <authorList>
            <person name="Nam Y.-D."/>
            <person name="Chung W.-H."/>
            <person name="Park Y.S."/>
            <person name="Kang J."/>
        </authorList>
    </citation>
    <scope>NUCLEOTIDE SEQUENCE</scope>
    <source>
        <strain evidence="2">EB-AMDK-40</strain>
    </source>
</reference>